<dbReference type="Gramene" id="KCW55089">
    <property type="protein sequence ID" value="KCW55089"/>
    <property type="gene ID" value="EUGRSUZ_I01050"/>
</dbReference>
<name>A0A059AMV3_EUCGR</name>
<protein>
    <submittedName>
        <fullName evidence="2">Uncharacterized protein</fullName>
    </submittedName>
</protein>
<sequence>MIDPLPPFNPHYETPSAFLGLDVAPPLLLSLWLEQGGEAQSLVAAAGSSDKEAAGEKKMSTPKGDGLQPHPAKIQLPGDAIGFRGSRRLSRFHGLSFSEFVDYTVPAFDSRPICACGLLMSETHILVFVSEGVRWRSTRGVPLIIA</sequence>
<dbReference type="EMBL" id="KK198761">
    <property type="protein sequence ID" value="KCW55089.1"/>
    <property type="molecule type" value="Genomic_DNA"/>
</dbReference>
<reference evidence="2" key="1">
    <citation type="submission" date="2013-07" db="EMBL/GenBank/DDBJ databases">
        <title>The genome of Eucalyptus grandis.</title>
        <authorList>
            <person name="Schmutz J."/>
            <person name="Hayes R."/>
            <person name="Myburg A."/>
            <person name="Tuskan G."/>
            <person name="Grattapaglia D."/>
            <person name="Rokhsar D.S."/>
        </authorList>
    </citation>
    <scope>NUCLEOTIDE SEQUENCE</scope>
    <source>
        <tissue evidence="2">Leaf extractions</tissue>
    </source>
</reference>
<accession>A0A059AMV3</accession>
<proteinExistence type="predicted"/>
<gene>
    <name evidence="2" type="ORF">EUGRSUZ_I01050</name>
</gene>
<feature type="region of interest" description="Disordered" evidence="1">
    <location>
        <begin position="43"/>
        <end position="71"/>
    </location>
</feature>
<evidence type="ECO:0000313" key="2">
    <source>
        <dbReference type="EMBL" id="KCW55089.1"/>
    </source>
</evidence>
<evidence type="ECO:0000256" key="1">
    <source>
        <dbReference type="SAM" id="MobiDB-lite"/>
    </source>
</evidence>
<feature type="compositionally biased region" description="Basic and acidic residues" evidence="1">
    <location>
        <begin position="49"/>
        <end position="59"/>
    </location>
</feature>
<dbReference type="AlphaFoldDB" id="A0A059AMV3"/>
<dbReference type="InParanoid" id="A0A059AMV3"/>
<organism evidence="2">
    <name type="scientific">Eucalyptus grandis</name>
    <name type="common">Flooded gum</name>
    <dbReference type="NCBI Taxonomy" id="71139"/>
    <lineage>
        <taxon>Eukaryota</taxon>
        <taxon>Viridiplantae</taxon>
        <taxon>Streptophyta</taxon>
        <taxon>Embryophyta</taxon>
        <taxon>Tracheophyta</taxon>
        <taxon>Spermatophyta</taxon>
        <taxon>Magnoliopsida</taxon>
        <taxon>eudicotyledons</taxon>
        <taxon>Gunneridae</taxon>
        <taxon>Pentapetalae</taxon>
        <taxon>rosids</taxon>
        <taxon>malvids</taxon>
        <taxon>Myrtales</taxon>
        <taxon>Myrtaceae</taxon>
        <taxon>Myrtoideae</taxon>
        <taxon>Eucalypteae</taxon>
        <taxon>Eucalyptus</taxon>
    </lineage>
</organism>